<gene>
    <name evidence="1" type="ORF">C5O19_24135</name>
</gene>
<name>A0A2S7IFI8_9BACT</name>
<accession>A0A2S7IFI8</accession>
<evidence type="ECO:0008006" key="3">
    <source>
        <dbReference type="Google" id="ProtNLM"/>
    </source>
</evidence>
<dbReference type="Proteomes" id="UP000239590">
    <property type="component" value="Unassembled WGS sequence"/>
</dbReference>
<evidence type="ECO:0000313" key="1">
    <source>
        <dbReference type="EMBL" id="PQA53766.1"/>
    </source>
</evidence>
<evidence type="ECO:0000313" key="2">
    <source>
        <dbReference type="Proteomes" id="UP000239590"/>
    </source>
</evidence>
<dbReference type="AlphaFoldDB" id="A0A2S7IFI8"/>
<keyword evidence="2" id="KW-1185">Reference proteome</keyword>
<sequence length="121" mass="13883">MQFLLIFPAKLAEKLTPIMKSYWQSFWTLLFPRICLDCQQTLAEGEDLLCTTCRFDLPVTRSWQTGDSIVADKFAGKIPVASVHAYLKFRKGGKVQHFLHQLKYNNEPEVGPCWAVCSAWN</sequence>
<dbReference type="EMBL" id="PTRA01000008">
    <property type="protein sequence ID" value="PQA53766.1"/>
    <property type="molecule type" value="Genomic_DNA"/>
</dbReference>
<comment type="caution">
    <text evidence="1">The sequence shown here is derived from an EMBL/GenBank/DDBJ whole genome shotgun (WGS) entry which is preliminary data.</text>
</comment>
<proteinExistence type="predicted"/>
<protein>
    <recommendedName>
        <fullName evidence="3">Double zinc ribbon domain-containing protein</fullName>
    </recommendedName>
</protein>
<reference evidence="2" key="1">
    <citation type="submission" date="2018-02" db="EMBL/GenBank/DDBJ databases">
        <title>Genome sequencing of Solimonas sp. HR-BB.</title>
        <authorList>
            <person name="Lee Y."/>
            <person name="Jeon C.O."/>
        </authorList>
    </citation>
    <scope>NUCLEOTIDE SEQUENCE [LARGE SCALE GENOMIC DNA]</scope>
    <source>
        <strain evidence="2">HR-U</strain>
    </source>
</reference>
<organism evidence="1 2">
    <name type="scientific">Siphonobacter curvatus</name>
    <dbReference type="NCBI Taxonomy" id="2094562"/>
    <lineage>
        <taxon>Bacteria</taxon>
        <taxon>Pseudomonadati</taxon>
        <taxon>Bacteroidota</taxon>
        <taxon>Cytophagia</taxon>
        <taxon>Cytophagales</taxon>
        <taxon>Cytophagaceae</taxon>
        <taxon>Siphonobacter</taxon>
    </lineage>
</organism>